<feature type="non-terminal residue" evidence="1">
    <location>
        <position position="375"/>
    </location>
</feature>
<protein>
    <submittedName>
        <fullName evidence="1">15970_t:CDS:1</fullName>
    </submittedName>
</protein>
<accession>A0ACA9PR73</accession>
<sequence>SIETEYERIMCETMSGKALPNRANALAGAERMKCLVSKKNEGVISLPADYGSAEVPNLDGVQRHIEKVKGSKRSAKSRSRGATGDSNSARNSPPTMSTLSSTLDHSTIGGQLFLSSISPCKALFEMFRAFPVSTPRAFASTSKYFYAAAKKTTKKTSSTSRSSAARKTTTRSSAAKKKPTTRKAAPKKKVVAKKKKVTVKKHAKPAKKVVTKRATPRTDASLRAPPRSVNAFSLFVKRIFPTLSPKPANAPAGMPIIRNMWENLTQTEKKAFESEAEVLNAERRATYDKWRASLTAGDVRIINEYRSKGKHSKLGPRPSSARAKRPLSAYMKFYQECLNNGKIDPAKTPENIRFVVYASKEAGRLWKAMTPAEKK</sequence>
<evidence type="ECO:0000313" key="1">
    <source>
        <dbReference type="EMBL" id="CAG8719270.1"/>
    </source>
</evidence>
<gene>
    <name evidence="1" type="ORF">ACOLOM_LOCUS11063</name>
</gene>
<organism evidence="1 2">
    <name type="scientific">Acaulospora colombiana</name>
    <dbReference type="NCBI Taxonomy" id="27376"/>
    <lineage>
        <taxon>Eukaryota</taxon>
        <taxon>Fungi</taxon>
        <taxon>Fungi incertae sedis</taxon>
        <taxon>Mucoromycota</taxon>
        <taxon>Glomeromycotina</taxon>
        <taxon>Glomeromycetes</taxon>
        <taxon>Diversisporales</taxon>
        <taxon>Acaulosporaceae</taxon>
        <taxon>Acaulospora</taxon>
    </lineage>
</organism>
<reference evidence="1" key="1">
    <citation type="submission" date="2021-06" db="EMBL/GenBank/DDBJ databases">
        <authorList>
            <person name="Kallberg Y."/>
            <person name="Tangrot J."/>
            <person name="Rosling A."/>
        </authorList>
    </citation>
    <scope>NUCLEOTIDE SEQUENCE</scope>
    <source>
        <strain evidence="1">CL356</strain>
    </source>
</reference>
<evidence type="ECO:0000313" key="2">
    <source>
        <dbReference type="Proteomes" id="UP000789525"/>
    </source>
</evidence>
<feature type="non-terminal residue" evidence="1">
    <location>
        <position position="1"/>
    </location>
</feature>
<dbReference type="EMBL" id="CAJVPT010038078">
    <property type="protein sequence ID" value="CAG8719270.1"/>
    <property type="molecule type" value="Genomic_DNA"/>
</dbReference>
<name>A0ACA9PR73_9GLOM</name>
<dbReference type="Proteomes" id="UP000789525">
    <property type="component" value="Unassembled WGS sequence"/>
</dbReference>
<proteinExistence type="predicted"/>
<keyword evidence="2" id="KW-1185">Reference proteome</keyword>
<comment type="caution">
    <text evidence="1">The sequence shown here is derived from an EMBL/GenBank/DDBJ whole genome shotgun (WGS) entry which is preliminary data.</text>
</comment>